<dbReference type="InterPro" id="IPR036390">
    <property type="entry name" value="WH_DNA-bd_sf"/>
</dbReference>
<dbReference type="AlphaFoldDB" id="A0A7G2CCK2"/>
<accession>A0A7G2CCK2</accession>
<dbReference type="VEuPathDB" id="TriTrypDB:ADEAN_000464300"/>
<evidence type="ECO:0000256" key="2">
    <source>
        <dbReference type="ARBA" id="ARBA00022790"/>
    </source>
</evidence>
<dbReference type="EMBL" id="LR877152">
    <property type="protein sequence ID" value="CAD2217165.1"/>
    <property type="molecule type" value="Genomic_DNA"/>
</dbReference>
<reference evidence="5 6" key="1">
    <citation type="submission" date="2020-08" db="EMBL/GenBank/DDBJ databases">
        <authorList>
            <person name="Newling K."/>
            <person name="Davey J."/>
            <person name="Forrester S."/>
        </authorList>
    </citation>
    <scope>NUCLEOTIDE SEQUENCE [LARGE SCALE GENOMIC DNA]</scope>
    <source>
        <strain evidence="6">Crithidia deanei Carvalho (ATCC PRA-265)</strain>
    </source>
</reference>
<feature type="coiled-coil region" evidence="3">
    <location>
        <begin position="163"/>
        <end position="190"/>
    </location>
</feature>
<evidence type="ECO:0000313" key="6">
    <source>
        <dbReference type="Proteomes" id="UP000515908"/>
    </source>
</evidence>
<evidence type="ECO:0000256" key="1">
    <source>
        <dbReference type="ARBA" id="ARBA00008482"/>
    </source>
</evidence>
<sequence>MSSGFEYYERLDTESVKDKEAVLKIVTEAVNDEDVYFYAAIRNHKKVIQHFTDEGGVVPLPLLLLNVLSYGNLNDYNALTLEDSRYNKAVLHAKMQVLSFLSYCATVARGKSRVYYNDLQPALGCSSRKEVEQTLMKAISADLLKGALDQENNCVHVHSVSGRDVLLADLDQLINNLRKWEKKCEAESILLERQTL</sequence>
<dbReference type="OrthoDB" id="10265275at2759"/>
<dbReference type="InterPro" id="IPR045237">
    <property type="entry name" value="COPS7/eIF3m"/>
</dbReference>
<dbReference type="InterPro" id="IPR000717">
    <property type="entry name" value="PCI_dom"/>
</dbReference>
<dbReference type="PANTHER" id="PTHR15350">
    <property type="entry name" value="COP9 SIGNALOSOME COMPLEX SUBUNIT 7/DENDRITIC CELL PROTEIN GA17"/>
    <property type="match status" value="1"/>
</dbReference>
<evidence type="ECO:0000256" key="3">
    <source>
        <dbReference type="SAM" id="Coils"/>
    </source>
</evidence>
<protein>
    <submittedName>
        <fullName evidence="5">PCI domain containing protein, putative</fullName>
    </submittedName>
</protein>
<dbReference type="SMART" id="SM00088">
    <property type="entry name" value="PINT"/>
    <property type="match status" value="1"/>
</dbReference>
<proteinExistence type="inferred from homology"/>
<keyword evidence="2" id="KW-0736">Signalosome</keyword>
<dbReference type="PANTHER" id="PTHR15350:SF5">
    <property type="entry name" value="COP9 SIGNALOSOME COMPLEX SUBUNIT 7"/>
    <property type="match status" value="1"/>
</dbReference>
<dbReference type="PROSITE" id="PS50250">
    <property type="entry name" value="PCI"/>
    <property type="match status" value="1"/>
</dbReference>
<evidence type="ECO:0000259" key="4">
    <source>
        <dbReference type="PROSITE" id="PS50250"/>
    </source>
</evidence>
<gene>
    <name evidence="5" type="ORF">ADEAN_000464300</name>
</gene>
<dbReference type="Proteomes" id="UP000515908">
    <property type="component" value="Chromosome 08"/>
</dbReference>
<name>A0A7G2CCK2_9TRYP</name>
<organism evidence="5 6">
    <name type="scientific">Angomonas deanei</name>
    <dbReference type="NCBI Taxonomy" id="59799"/>
    <lineage>
        <taxon>Eukaryota</taxon>
        <taxon>Discoba</taxon>
        <taxon>Euglenozoa</taxon>
        <taxon>Kinetoplastea</taxon>
        <taxon>Metakinetoplastina</taxon>
        <taxon>Trypanosomatida</taxon>
        <taxon>Trypanosomatidae</taxon>
        <taxon>Strigomonadinae</taxon>
        <taxon>Angomonas</taxon>
    </lineage>
</organism>
<dbReference type="GO" id="GO:0008180">
    <property type="term" value="C:COP9 signalosome"/>
    <property type="evidence" value="ECO:0007669"/>
    <property type="project" value="UniProtKB-KW"/>
</dbReference>
<dbReference type="Pfam" id="PF01399">
    <property type="entry name" value="PCI"/>
    <property type="match status" value="1"/>
</dbReference>
<feature type="domain" description="PCI" evidence="4">
    <location>
        <begin position="1"/>
        <end position="162"/>
    </location>
</feature>
<keyword evidence="6" id="KW-1185">Reference proteome</keyword>
<dbReference type="SUPFAM" id="SSF46785">
    <property type="entry name" value="Winged helix' DNA-binding domain"/>
    <property type="match status" value="1"/>
</dbReference>
<keyword evidence="3" id="KW-0175">Coiled coil</keyword>
<comment type="similarity">
    <text evidence="1">Belongs to the CSN7/EIF3M family. CSN7 subfamily.</text>
</comment>
<evidence type="ECO:0000313" key="5">
    <source>
        <dbReference type="EMBL" id="CAD2217165.1"/>
    </source>
</evidence>